<dbReference type="SUPFAM" id="SSF53335">
    <property type="entry name" value="S-adenosyl-L-methionine-dependent methyltransferases"/>
    <property type="match status" value="1"/>
</dbReference>
<name>A0A5N5QM93_9AGAM</name>
<evidence type="ECO:0000256" key="8">
    <source>
        <dbReference type="SAM" id="MobiDB-lite"/>
    </source>
</evidence>
<dbReference type="PROSITE" id="PS00678">
    <property type="entry name" value="WD_REPEATS_1"/>
    <property type="match status" value="1"/>
</dbReference>
<dbReference type="GO" id="GO:0010997">
    <property type="term" value="F:anaphase-promoting complex binding"/>
    <property type="evidence" value="ECO:0007669"/>
    <property type="project" value="InterPro"/>
</dbReference>
<evidence type="ECO:0000256" key="6">
    <source>
        <dbReference type="ARBA" id="ARBA00023306"/>
    </source>
</evidence>
<feature type="compositionally biased region" description="Low complexity" evidence="8">
    <location>
        <begin position="46"/>
        <end position="61"/>
    </location>
</feature>
<dbReference type="Pfam" id="PF24807">
    <property type="entry name" value="WD40_CDC20-Fz"/>
    <property type="match status" value="1"/>
</dbReference>
<dbReference type="InterPro" id="IPR001680">
    <property type="entry name" value="WD40_rpt"/>
</dbReference>
<dbReference type="GO" id="GO:0005680">
    <property type="term" value="C:anaphase-promoting complex"/>
    <property type="evidence" value="ECO:0007669"/>
    <property type="project" value="TreeGrafter"/>
</dbReference>
<evidence type="ECO:0000256" key="1">
    <source>
        <dbReference type="ARBA" id="ARBA00006445"/>
    </source>
</evidence>
<keyword evidence="2 7" id="KW-0853">WD repeat</keyword>
<dbReference type="InterPro" id="IPR036322">
    <property type="entry name" value="WD40_repeat_dom_sf"/>
</dbReference>
<reference evidence="11 12" key="1">
    <citation type="journal article" date="2019" name="Fungal Biol. Biotechnol.">
        <title>Draft genome sequence of fastidious pathogen Ceratobasidium theobromae, which causes vascular-streak dieback in Theobroma cacao.</title>
        <authorList>
            <person name="Ali S.S."/>
            <person name="Asman A."/>
            <person name="Shao J."/>
            <person name="Firmansyah A.P."/>
            <person name="Susilo A.W."/>
            <person name="Rosmana A."/>
            <person name="McMahon P."/>
            <person name="Junaid M."/>
            <person name="Guest D."/>
            <person name="Kheng T.Y."/>
            <person name="Meinhardt L.W."/>
            <person name="Bailey B.A."/>
        </authorList>
    </citation>
    <scope>NUCLEOTIDE SEQUENCE [LARGE SCALE GENOMIC DNA]</scope>
    <source>
        <strain evidence="11 12">CT2</strain>
    </source>
</reference>
<dbReference type="EMBL" id="SSOP01000051">
    <property type="protein sequence ID" value="KAB5592895.1"/>
    <property type="molecule type" value="Genomic_DNA"/>
</dbReference>
<dbReference type="SMART" id="SM00320">
    <property type="entry name" value="WD40"/>
    <property type="match status" value="4"/>
</dbReference>
<dbReference type="Proteomes" id="UP000383932">
    <property type="component" value="Unassembled WGS sequence"/>
</dbReference>
<keyword evidence="6" id="KW-0131">Cell cycle</keyword>
<feature type="domain" description="CDC20/Fizzy WD40" evidence="10">
    <location>
        <begin position="541"/>
        <end position="897"/>
    </location>
</feature>
<dbReference type="AlphaFoldDB" id="A0A5N5QM93"/>
<evidence type="ECO:0000256" key="4">
    <source>
        <dbReference type="ARBA" id="ARBA00022737"/>
    </source>
</evidence>
<evidence type="ECO:0000259" key="10">
    <source>
        <dbReference type="Pfam" id="PF24807"/>
    </source>
</evidence>
<dbReference type="SUPFAM" id="SSF50978">
    <property type="entry name" value="WD40 repeat-like"/>
    <property type="match status" value="1"/>
</dbReference>
<accession>A0A5N5QM93</accession>
<dbReference type="InterPro" id="IPR019775">
    <property type="entry name" value="WD40_repeat_CS"/>
</dbReference>
<sequence length="1249" mass="135891">MPRRKRNAGDIDGRASSPQLERPTGSRSTIATSTTPRKPKRTRIVSPSAIDAIDDSASSPDEQTIDMLPPLSKSLPRAEPEPEPDTEPESSIPPHIRRLIKGKQIQRHTSSGSGFIDMTSHLHSPRPVPADSDTDESSFWSAADTSMTSNTSGLLSDTSMSVRMDVVRFDWPASSKPSLNNQQSSDASRQIHRAKSAPNISPDRFITRNLVEDDAVLHRSAKSTPRSVKLARHLGFVIGDGQSSSFEGKFEERLQRSRGQSNVNPTRDGNTPEESISFARRAMATTMAENERPNLGPSTRIASPSLRSISPILLQTHPSEQQIPAAIPRDTSPNPFRLSNNITLRPTLHHSISDTSLNDTTSRLSLNSENSFRISSPAASFRAPTPSTSVRLPETPLRQLPHERALLLRSASTLISPSPYERSDIIGVGASGLAMSWGMGIGAGSSSTIMKGRSLTGLVAPSPSSRFHMQRAPIHVYDAPEILEDYYASPFAWNHSISYTLDSHTSKSSTRSRRVGPTNLSRSSGPNFPLDPVSREDQPGGIFACALGAAVFFSRVSGSRLLNIEQLCGLEPGRGLQSAVEWGTRTGGWEHALAVGQTDGGISIWDVSTKQQVTRLRAPNALHRAALNDSVLNPSQVCAMSWNRNLLAAGLNGSALLWDMRTSRSSGYPENNERAAFRLTAHGTNKVCGVRWRDDGEMLATSGDDNVVCVWDMRMPKKPTLSSASPSVDGNPGSAKVPARRPMWKKKKHTSAVKALAWCPWAPNILASGGGKSDGTVCFWNAQTGTLKETLSLGSQITSIFFSPVCREIVTTHGFRAPAPLANPLAPGPPQFQTYDPHGDPPLLQDTANSIVTHAYPSLARVAHVPNLHGMRISHASLSPDGSRLMTGGTFEALVMWSVWGAMAKQEERGIGSFVGMISGVNMLCMDCLVLSGYVLPPTFIPPPVPYPVDPSPAFVPPNNAGVNNMISSHEESYMFKMRFALQEMDKQHEFVPNGYFLDLGCCPGGFSTYVLSKWPYARGFGVSLPVEYGGHSLAVPMELRDRLEVHWADVTMFDLAPSLVQGFWDTSIFTTCPIPPRSFDFVMVDGHQPPSMTDDDPRAPWSRDRLLLSQLLAGLRAIKPSGALLAKLSLQVSVPLMERIILALSRLTDLPIRAIKPTTIYATAGTFYVLVLKPDPVKCDRLIRILEGSWYFMTFSGPYGFGRGLTESDMDLIATSGQVRVVKKQLNALFAPIEEIRKAAKAANSTTV</sequence>
<dbReference type="GO" id="GO:1905786">
    <property type="term" value="P:positive regulation of anaphase-promoting complex-dependent catabolic process"/>
    <property type="evidence" value="ECO:0007669"/>
    <property type="project" value="TreeGrafter"/>
</dbReference>
<feature type="compositionally biased region" description="Polar residues" evidence="8">
    <location>
        <begin position="175"/>
        <end position="188"/>
    </location>
</feature>
<dbReference type="InterPro" id="IPR056150">
    <property type="entry name" value="WD40_CDC20-Fz"/>
</dbReference>
<dbReference type="Gene3D" id="3.40.50.12760">
    <property type="match status" value="1"/>
</dbReference>
<evidence type="ECO:0000313" key="12">
    <source>
        <dbReference type="Proteomes" id="UP000383932"/>
    </source>
</evidence>
<feature type="region of interest" description="Disordered" evidence="8">
    <location>
        <begin position="720"/>
        <end position="744"/>
    </location>
</feature>
<feature type="region of interest" description="Disordered" evidence="8">
    <location>
        <begin position="250"/>
        <end position="273"/>
    </location>
</feature>
<dbReference type="GO" id="GO:1990757">
    <property type="term" value="F:ubiquitin ligase activator activity"/>
    <property type="evidence" value="ECO:0007669"/>
    <property type="project" value="TreeGrafter"/>
</dbReference>
<feature type="compositionally biased region" description="Basic residues" evidence="8">
    <location>
        <begin position="95"/>
        <end position="106"/>
    </location>
</feature>
<gene>
    <name evidence="11" type="ORF">CTheo_3684</name>
</gene>
<comment type="similarity">
    <text evidence="1">Belongs to the WD repeat CDC20/Fizzy family.</text>
</comment>
<feature type="region of interest" description="Disordered" evidence="8">
    <location>
        <begin position="502"/>
        <end position="533"/>
    </location>
</feature>
<dbReference type="InterPro" id="IPR033010">
    <property type="entry name" value="Cdc20/Fizzy"/>
</dbReference>
<feature type="compositionally biased region" description="Polar residues" evidence="8">
    <location>
        <begin position="257"/>
        <end position="273"/>
    </location>
</feature>
<protein>
    <submittedName>
        <fullName evidence="11">Uncharacterized protein</fullName>
    </submittedName>
</protein>
<feature type="region of interest" description="Disordered" evidence="8">
    <location>
        <begin position="172"/>
        <end position="200"/>
    </location>
</feature>
<feature type="region of interest" description="Disordered" evidence="8">
    <location>
        <begin position="1"/>
        <end position="137"/>
    </location>
</feature>
<evidence type="ECO:0000256" key="7">
    <source>
        <dbReference type="PROSITE-ProRule" id="PRU00221"/>
    </source>
</evidence>
<evidence type="ECO:0000256" key="5">
    <source>
        <dbReference type="ARBA" id="ARBA00022776"/>
    </source>
</evidence>
<dbReference type="OrthoDB" id="10263272at2759"/>
<dbReference type="Gene3D" id="2.130.10.10">
    <property type="entry name" value="YVTN repeat-like/Quinoprotein amine dehydrogenase"/>
    <property type="match status" value="1"/>
</dbReference>
<evidence type="ECO:0000256" key="3">
    <source>
        <dbReference type="ARBA" id="ARBA00022618"/>
    </source>
</evidence>
<dbReference type="InterPro" id="IPR002877">
    <property type="entry name" value="RNA_MeTrfase_FtsJ_dom"/>
</dbReference>
<dbReference type="InterPro" id="IPR015943">
    <property type="entry name" value="WD40/YVTN_repeat-like_dom_sf"/>
</dbReference>
<feature type="repeat" description="WD" evidence="7">
    <location>
        <begin position="680"/>
        <end position="714"/>
    </location>
</feature>
<proteinExistence type="inferred from homology"/>
<dbReference type="InterPro" id="IPR029063">
    <property type="entry name" value="SAM-dependent_MTases_sf"/>
</dbReference>
<dbReference type="GO" id="GO:0051301">
    <property type="term" value="P:cell division"/>
    <property type="evidence" value="ECO:0007669"/>
    <property type="project" value="UniProtKB-KW"/>
</dbReference>
<dbReference type="PANTHER" id="PTHR19918">
    <property type="entry name" value="CELL DIVISION CYCLE 20 CDC20 FIZZY -RELATED"/>
    <property type="match status" value="1"/>
</dbReference>
<dbReference type="GO" id="GO:0032259">
    <property type="term" value="P:methylation"/>
    <property type="evidence" value="ECO:0007669"/>
    <property type="project" value="InterPro"/>
</dbReference>
<dbReference type="PROSITE" id="PS50294">
    <property type="entry name" value="WD_REPEATS_REGION"/>
    <property type="match status" value="1"/>
</dbReference>
<organism evidence="11 12">
    <name type="scientific">Ceratobasidium theobromae</name>
    <dbReference type="NCBI Taxonomy" id="1582974"/>
    <lineage>
        <taxon>Eukaryota</taxon>
        <taxon>Fungi</taxon>
        <taxon>Dikarya</taxon>
        <taxon>Basidiomycota</taxon>
        <taxon>Agaricomycotina</taxon>
        <taxon>Agaricomycetes</taxon>
        <taxon>Cantharellales</taxon>
        <taxon>Ceratobasidiaceae</taxon>
        <taxon>Ceratobasidium</taxon>
    </lineage>
</organism>
<dbReference type="PROSITE" id="PS50082">
    <property type="entry name" value="WD_REPEATS_2"/>
    <property type="match status" value="1"/>
</dbReference>
<keyword evidence="5" id="KW-0498">Mitosis</keyword>
<evidence type="ECO:0000313" key="11">
    <source>
        <dbReference type="EMBL" id="KAB5592895.1"/>
    </source>
</evidence>
<keyword evidence="4" id="KW-0677">Repeat</keyword>
<feature type="domain" description="Ribosomal RNA methyltransferase FtsJ" evidence="9">
    <location>
        <begin position="982"/>
        <end position="1129"/>
    </location>
</feature>
<keyword evidence="12" id="KW-1185">Reference proteome</keyword>
<evidence type="ECO:0000259" key="9">
    <source>
        <dbReference type="Pfam" id="PF01728"/>
    </source>
</evidence>
<dbReference type="PANTHER" id="PTHR19918:SF8">
    <property type="entry name" value="FI02843P"/>
    <property type="match status" value="1"/>
</dbReference>
<keyword evidence="3" id="KW-0132">Cell division</keyword>
<dbReference type="Pfam" id="PF01728">
    <property type="entry name" value="FtsJ"/>
    <property type="match status" value="1"/>
</dbReference>
<comment type="caution">
    <text evidence="11">The sequence shown here is derived from an EMBL/GenBank/DDBJ whole genome shotgun (WGS) entry which is preliminary data.</text>
</comment>
<evidence type="ECO:0000256" key="2">
    <source>
        <dbReference type="ARBA" id="ARBA00022574"/>
    </source>
</evidence>
<dbReference type="GO" id="GO:0008168">
    <property type="term" value="F:methyltransferase activity"/>
    <property type="evidence" value="ECO:0007669"/>
    <property type="project" value="InterPro"/>
</dbReference>
<dbReference type="GO" id="GO:0031145">
    <property type="term" value="P:anaphase-promoting complex-dependent catabolic process"/>
    <property type="evidence" value="ECO:0007669"/>
    <property type="project" value="TreeGrafter"/>
</dbReference>